<dbReference type="KEGG" id="vbr:A6E01_19565"/>
<accession>A0AAN0XZG5</accession>
<name>A0AAN0XZG5_9VIBR</name>
<evidence type="ECO:0000313" key="1">
    <source>
        <dbReference type="EMBL" id="ANO35413.1"/>
    </source>
</evidence>
<proteinExistence type="predicted"/>
<protein>
    <submittedName>
        <fullName evidence="1">Uncharacterized protein</fullName>
    </submittedName>
</protein>
<reference evidence="1 2" key="1">
    <citation type="submission" date="2016-06" db="EMBL/GenBank/DDBJ databases">
        <title>Adaptive Radiation by Waves of Gene Transfer Leads to Fine-Scale Resource Partitioning in Marine Microbes.</title>
        <authorList>
            <person name="Hehemann J.-H."/>
            <person name="Arevalo P."/>
            <person name="Datta M.S."/>
            <person name="Yu X."/>
            <person name="Corzett C."/>
            <person name="Henschel A."/>
            <person name="Preheim S.P."/>
            <person name="Timberlake S."/>
            <person name="Alm E.J."/>
            <person name="Polz M.F."/>
        </authorList>
    </citation>
    <scope>NUCLEOTIDE SEQUENCE [LARGE SCALE GENOMIC DNA]</scope>
    <source>
        <strain evidence="1 2">FF50</strain>
        <plasmid evidence="1 2">unnamed1</plasmid>
    </source>
</reference>
<sequence length="171" mass="19929">MVLSHPIQLHIVGMYLNLSHAEVAQILDLSERSLTKLLDNADIITERHIIRFGEFLNSLPKRTQEHLYRINKFNPPALLADWMANRNLKLFKLEKTHHSCPNCNSSNTFVEGIDDKITTQHRCKECAATFLAKSQNSARYIHLHIHKSDNLFEPYLFERTKRQITLLNVKQ</sequence>
<dbReference type="EMBL" id="CP016179">
    <property type="protein sequence ID" value="ANO35413.1"/>
    <property type="molecule type" value="Genomic_DNA"/>
</dbReference>
<organism evidence="1 2">
    <name type="scientific">Vibrio breoganii</name>
    <dbReference type="NCBI Taxonomy" id="553239"/>
    <lineage>
        <taxon>Bacteria</taxon>
        <taxon>Pseudomonadati</taxon>
        <taxon>Pseudomonadota</taxon>
        <taxon>Gammaproteobacteria</taxon>
        <taxon>Vibrionales</taxon>
        <taxon>Vibrionaceae</taxon>
        <taxon>Vibrio</taxon>
    </lineage>
</organism>
<evidence type="ECO:0000313" key="2">
    <source>
        <dbReference type="Proteomes" id="UP000092018"/>
    </source>
</evidence>
<gene>
    <name evidence="1" type="ORF">A6E01_19565</name>
</gene>
<geneLocation type="plasmid" evidence="1 2">
    <name>unnamed1</name>
</geneLocation>
<dbReference type="AlphaFoldDB" id="A0AAN0XZG5"/>
<keyword evidence="1" id="KW-0614">Plasmid</keyword>
<dbReference type="SUPFAM" id="SSF57783">
    <property type="entry name" value="Zinc beta-ribbon"/>
    <property type="match status" value="1"/>
</dbReference>
<dbReference type="RefSeq" id="WP_065211175.1">
    <property type="nucleotide sequence ID" value="NZ_CP016179.1"/>
</dbReference>
<dbReference type="Proteomes" id="UP000092018">
    <property type="component" value="Plasmid unnamed1"/>
</dbReference>